<feature type="compositionally biased region" description="Polar residues" evidence="16">
    <location>
        <begin position="402"/>
        <end position="416"/>
    </location>
</feature>
<keyword evidence="8 15" id="KW-0547">Nucleotide-binding</keyword>
<dbReference type="InterPro" id="IPR011009">
    <property type="entry name" value="Kinase-like_dom_sf"/>
</dbReference>
<dbReference type="InterPro" id="IPR017441">
    <property type="entry name" value="Protein_kinase_ATP_BS"/>
</dbReference>
<reference evidence="18" key="1">
    <citation type="submission" date="2020-01" db="EMBL/GenBank/DDBJ databases">
        <authorList>
            <person name="Mishra B."/>
        </authorList>
    </citation>
    <scope>NUCLEOTIDE SEQUENCE [LARGE SCALE GENOMIC DNA]</scope>
</reference>
<proteinExistence type="inferred from homology"/>
<dbReference type="PROSITE" id="PS00107">
    <property type="entry name" value="PROTEIN_KINASE_ATP"/>
    <property type="match status" value="1"/>
</dbReference>
<dbReference type="OrthoDB" id="40902at2759"/>
<dbReference type="EMBL" id="CACVBM020001207">
    <property type="protein sequence ID" value="CAA7039161.1"/>
    <property type="molecule type" value="Genomic_DNA"/>
</dbReference>
<sequence length="523" mass="57693">MGMDLADKENTSPPLLEFCNCYKVANLTETILNPVNVSNLKDRYVLGEQLGWGQFGVIRVCSDKLTGERLACKSISKDRLVTQDDMKSIKLEIAIMAKLAGHPNVVDLKAVYEEKDYVHLVMELCAGGELFHKLEKYGKYSEVRARVLFKHLMQVVKFCHDNGIVHRDLKPENILMATMSSSSPIKLADFGLATYIKPGEKLSGTVGSPFYIAPEVLSGGYNEAADVWSAGVILYILLSGVPPFWGKTKSKIFDAVRAADLRFSAEPWDHITSYAKDLIRGMLCVDPSQRLSADDVLAHSWMEELSESGQEQYEQDGFGCEGLESGGCSFSTQCVSREQDYSFSMGQLEKSTENECKSSFSSFLPADNNTMPSSGFGGFSFDEEQPESTSAGFSATGVPSMPSFTFFSPNPGTTQRNDIHENDGKLRDSSPKRLLHSLDSSSLFERREEAGASQTEAVGKSETRRERGNWSRISGLHSKRNRTIGLGELDQLVVDVAVTESIIRWASCTHIPTAPSLRLSLVC</sequence>
<dbReference type="Proteomes" id="UP000467841">
    <property type="component" value="Unassembled WGS sequence"/>
</dbReference>
<dbReference type="FunFam" id="1.10.510.10:FF:000668">
    <property type="entry name" value="Phosphoenolpyruvate carboxylase kinase"/>
    <property type="match status" value="1"/>
</dbReference>
<evidence type="ECO:0000256" key="16">
    <source>
        <dbReference type="SAM" id="MobiDB-lite"/>
    </source>
</evidence>
<comment type="similarity">
    <text evidence="12">Belongs to the protein kinase superfamily. Ser/Thr protein kinase family. CDPK subfamily.</text>
</comment>
<evidence type="ECO:0000256" key="9">
    <source>
        <dbReference type="ARBA" id="ARBA00022777"/>
    </source>
</evidence>
<dbReference type="Gene3D" id="1.10.510.10">
    <property type="entry name" value="Transferase(Phosphotransferase) domain 1"/>
    <property type="match status" value="1"/>
</dbReference>
<dbReference type="FunFam" id="3.30.200.20:FF:000004">
    <property type="entry name" value="Calcium-dependent protein kinase 1"/>
    <property type="match status" value="1"/>
</dbReference>
<dbReference type="InterPro" id="IPR008271">
    <property type="entry name" value="Ser/Thr_kinase_AS"/>
</dbReference>
<keyword evidence="19" id="KW-1185">Reference proteome</keyword>
<evidence type="ECO:0000256" key="14">
    <source>
        <dbReference type="ARBA" id="ARBA00048679"/>
    </source>
</evidence>
<dbReference type="PROSITE" id="PS00108">
    <property type="entry name" value="PROTEIN_KINASE_ST"/>
    <property type="match status" value="1"/>
</dbReference>
<feature type="domain" description="Protein kinase" evidence="17">
    <location>
        <begin position="44"/>
        <end position="302"/>
    </location>
</feature>
<evidence type="ECO:0000259" key="17">
    <source>
        <dbReference type="PROSITE" id="PS50011"/>
    </source>
</evidence>
<feature type="compositionally biased region" description="Basic and acidic residues" evidence="16">
    <location>
        <begin position="417"/>
        <end position="431"/>
    </location>
</feature>
<dbReference type="GO" id="GO:0005524">
    <property type="term" value="F:ATP binding"/>
    <property type="evidence" value="ECO:0007669"/>
    <property type="project" value="UniProtKB-UniRule"/>
</dbReference>
<evidence type="ECO:0000313" key="19">
    <source>
        <dbReference type="Proteomes" id="UP000467841"/>
    </source>
</evidence>
<dbReference type="PROSITE" id="PS50011">
    <property type="entry name" value="PROTEIN_KINASE_DOM"/>
    <property type="match status" value="1"/>
</dbReference>
<dbReference type="PANTHER" id="PTHR24349">
    <property type="entry name" value="SERINE/THREONINE-PROTEIN KINASE"/>
    <property type="match status" value="1"/>
</dbReference>
<dbReference type="AlphaFoldDB" id="A0A6D2JJB2"/>
<dbReference type="Pfam" id="PF00069">
    <property type="entry name" value="Pkinase"/>
    <property type="match status" value="1"/>
</dbReference>
<protein>
    <recommendedName>
        <fullName evidence="2">non-specific serine/threonine protein kinase</fullName>
        <ecNumber evidence="2">2.7.11.1</ecNumber>
    </recommendedName>
</protein>
<evidence type="ECO:0000256" key="2">
    <source>
        <dbReference type="ARBA" id="ARBA00012513"/>
    </source>
</evidence>
<organism evidence="18 19">
    <name type="scientific">Microthlaspi erraticum</name>
    <dbReference type="NCBI Taxonomy" id="1685480"/>
    <lineage>
        <taxon>Eukaryota</taxon>
        <taxon>Viridiplantae</taxon>
        <taxon>Streptophyta</taxon>
        <taxon>Embryophyta</taxon>
        <taxon>Tracheophyta</taxon>
        <taxon>Spermatophyta</taxon>
        <taxon>Magnoliopsida</taxon>
        <taxon>eudicotyledons</taxon>
        <taxon>Gunneridae</taxon>
        <taxon>Pentapetalae</taxon>
        <taxon>rosids</taxon>
        <taxon>malvids</taxon>
        <taxon>Brassicales</taxon>
        <taxon>Brassicaceae</taxon>
        <taxon>Coluteocarpeae</taxon>
        <taxon>Microthlaspi</taxon>
    </lineage>
</organism>
<name>A0A6D2JJB2_9BRAS</name>
<feature type="region of interest" description="Disordered" evidence="16">
    <location>
        <begin position="445"/>
        <end position="466"/>
    </location>
</feature>
<evidence type="ECO:0000256" key="7">
    <source>
        <dbReference type="ARBA" id="ARBA00022737"/>
    </source>
</evidence>
<evidence type="ECO:0000256" key="10">
    <source>
        <dbReference type="ARBA" id="ARBA00022837"/>
    </source>
</evidence>
<keyword evidence="10" id="KW-0106">Calcium</keyword>
<feature type="region of interest" description="Disordered" evidence="16">
    <location>
        <begin position="374"/>
        <end position="432"/>
    </location>
</feature>
<evidence type="ECO:0000256" key="12">
    <source>
        <dbReference type="ARBA" id="ARBA00024334"/>
    </source>
</evidence>
<dbReference type="GO" id="GO:0046872">
    <property type="term" value="F:metal ion binding"/>
    <property type="evidence" value="ECO:0007669"/>
    <property type="project" value="UniProtKB-KW"/>
</dbReference>
<dbReference type="SMART" id="SM00220">
    <property type="entry name" value="S_TKc"/>
    <property type="match status" value="1"/>
</dbReference>
<evidence type="ECO:0000256" key="13">
    <source>
        <dbReference type="ARBA" id="ARBA00047899"/>
    </source>
</evidence>
<accession>A0A6D2JJB2</accession>
<dbReference type="Gene3D" id="3.30.200.20">
    <property type="entry name" value="Phosphorylase Kinase, domain 1"/>
    <property type="match status" value="1"/>
</dbReference>
<gene>
    <name evidence="18" type="ORF">MERR_LOCUS26396</name>
</gene>
<evidence type="ECO:0000256" key="5">
    <source>
        <dbReference type="ARBA" id="ARBA00022679"/>
    </source>
</evidence>
<dbReference type="InterPro" id="IPR000719">
    <property type="entry name" value="Prot_kinase_dom"/>
</dbReference>
<evidence type="ECO:0000256" key="4">
    <source>
        <dbReference type="ARBA" id="ARBA00022553"/>
    </source>
</evidence>
<keyword evidence="9" id="KW-0418">Kinase</keyword>
<evidence type="ECO:0000256" key="6">
    <source>
        <dbReference type="ARBA" id="ARBA00022723"/>
    </source>
</evidence>
<keyword evidence="6" id="KW-0479">Metal-binding</keyword>
<evidence type="ECO:0000313" key="18">
    <source>
        <dbReference type="EMBL" id="CAA7039161.1"/>
    </source>
</evidence>
<keyword evidence="3" id="KW-0723">Serine/threonine-protein kinase</keyword>
<comment type="catalytic activity">
    <reaction evidence="13">
        <text>L-threonyl-[protein] + ATP = O-phospho-L-threonyl-[protein] + ADP + H(+)</text>
        <dbReference type="Rhea" id="RHEA:46608"/>
        <dbReference type="Rhea" id="RHEA-COMP:11060"/>
        <dbReference type="Rhea" id="RHEA-COMP:11605"/>
        <dbReference type="ChEBI" id="CHEBI:15378"/>
        <dbReference type="ChEBI" id="CHEBI:30013"/>
        <dbReference type="ChEBI" id="CHEBI:30616"/>
        <dbReference type="ChEBI" id="CHEBI:61977"/>
        <dbReference type="ChEBI" id="CHEBI:456216"/>
        <dbReference type="EC" id="2.7.11.1"/>
    </reaction>
</comment>
<dbReference type="GO" id="GO:0004674">
    <property type="term" value="F:protein serine/threonine kinase activity"/>
    <property type="evidence" value="ECO:0007669"/>
    <property type="project" value="UniProtKB-KW"/>
</dbReference>
<keyword evidence="7" id="KW-0677">Repeat</keyword>
<feature type="binding site" evidence="15">
    <location>
        <position position="73"/>
    </location>
    <ligand>
        <name>ATP</name>
        <dbReference type="ChEBI" id="CHEBI:30616"/>
    </ligand>
</feature>
<dbReference type="SUPFAM" id="SSF56112">
    <property type="entry name" value="Protein kinase-like (PK-like)"/>
    <property type="match status" value="1"/>
</dbReference>
<keyword evidence="5" id="KW-0808">Transferase</keyword>
<keyword evidence="11 15" id="KW-0067">ATP-binding</keyword>
<keyword evidence="4" id="KW-0597">Phosphoprotein</keyword>
<evidence type="ECO:0000256" key="11">
    <source>
        <dbReference type="ARBA" id="ARBA00022840"/>
    </source>
</evidence>
<dbReference type="EC" id="2.7.11.1" evidence="2"/>
<evidence type="ECO:0000256" key="3">
    <source>
        <dbReference type="ARBA" id="ARBA00022527"/>
    </source>
</evidence>
<comment type="catalytic activity">
    <reaction evidence="14">
        <text>L-seryl-[protein] + ATP = O-phospho-L-seryl-[protein] + ADP + H(+)</text>
        <dbReference type="Rhea" id="RHEA:17989"/>
        <dbReference type="Rhea" id="RHEA-COMP:9863"/>
        <dbReference type="Rhea" id="RHEA-COMP:11604"/>
        <dbReference type="ChEBI" id="CHEBI:15378"/>
        <dbReference type="ChEBI" id="CHEBI:29999"/>
        <dbReference type="ChEBI" id="CHEBI:30616"/>
        <dbReference type="ChEBI" id="CHEBI:83421"/>
        <dbReference type="ChEBI" id="CHEBI:456216"/>
        <dbReference type="EC" id="2.7.11.1"/>
    </reaction>
</comment>
<dbReference type="InterPro" id="IPR050205">
    <property type="entry name" value="CDPK_Ser/Thr_kinases"/>
</dbReference>
<comment type="caution">
    <text evidence="18">The sequence shown here is derived from an EMBL/GenBank/DDBJ whole genome shotgun (WGS) entry which is preliminary data.</text>
</comment>
<evidence type="ECO:0000256" key="15">
    <source>
        <dbReference type="PROSITE-ProRule" id="PRU10141"/>
    </source>
</evidence>
<evidence type="ECO:0000256" key="8">
    <source>
        <dbReference type="ARBA" id="ARBA00022741"/>
    </source>
</evidence>
<evidence type="ECO:0000256" key="1">
    <source>
        <dbReference type="ARBA" id="ARBA00005354"/>
    </source>
</evidence>
<dbReference type="CDD" id="cd05117">
    <property type="entry name" value="STKc_CAMK"/>
    <property type="match status" value="1"/>
</dbReference>
<comment type="similarity">
    <text evidence="1">Belongs to the protein kinase superfamily. CAMK Ser/Thr protein kinase family. CaMK subfamily.</text>
</comment>